<dbReference type="AlphaFoldDB" id="A0A4Q1ARU9"/>
<proteinExistence type="predicted"/>
<evidence type="ECO:0000313" key="9">
    <source>
        <dbReference type="Proteomes" id="UP000289718"/>
    </source>
</evidence>
<dbReference type="RefSeq" id="WP_129062122.1">
    <property type="nucleotide sequence ID" value="NZ_NXIE01000004.1"/>
</dbReference>
<reference evidence="8 9" key="1">
    <citation type="submission" date="2017-09" db="EMBL/GenBank/DDBJ databases">
        <title>Genomics of the genus Arcobacter.</title>
        <authorList>
            <person name="Perez-Cataluna A."/>
            <person name="Figueras M.J."/>
            <person name="Salas-Masso N."/>
        </authorList>
    </citation>
    <scope>NUCLEOTIDE SEQUENCE [LARGE SCALE GENOMIC DNA]</scope>
    <source>
        <strain evidence="8 9">F156-34</strain>
    </source>
</reference>
<dbReference type="InterPro" id="IPR004960">
    <property type="entry name" value="LipA_acyltrans"/>
</dbReference>
<gene>
    <name evidence="8" type="ORF">CP965_10835</name>
</gene>
<accession>A0A4Q1ARU9</accession>
<protein>
    <submittedName>
        <fullName evidence="8">Lipid A biosynthesis acyltransferase</fullName>
    </submittedName>
</protein>
<keyword evidence="2" id="KW-1003">Cell membrane</keyword>
<evidence type="ECO:0000256" key="6">
    <source>
        <dbReference type="ARBA" id="ARBA00023315"/>
    </source>
</evidence>
<keyword evidence="6 8" id="KW-0012">Acyltransferase</keyword>
<evidence type="ECO:0000256" key="7">
    <source>
        <dbReference type="SAM" id="Phobius"/>
    </source>
</evidence>
<dbReference type="CDD" id="cd07984">
    <property type="entry name" value="LPLAT_LABLAT-like"/>
    <property type="match status" value="1"/>
</dbReference>
<evidence type="ECO:0000256" key="1">
    <source>
        <dbReference type="ARBA" id="ARBA00004533"/>
    </source>
</evidence>
<evidence type="ECO:0000256" key="3">
    <source>
        <dbReference type="ARBA" id="ARBA00022519"/>
    </source>
</evidence>
<dbReference type="Pfam" id="PF03279">
    <property type="entry name" value="Lip_A_acyltrans"/>
    <property type="match status" value="1"/>
</dbReference>
<keyword evidence="7" id="KW-1133">Transmembrane helix</keyword>
<comment type="subcellular location">
    <subcellularLocation>
        <location evidence="1">Cell inner membrane</location>
    </subcellularLocation>
</comment>
<sequence>MKISIKEYFIYYLYVFFKYLFLYTPNFILKPFLKLLAKIASKSSKKYQKIVHTNLELAFKDEMTKEQKDKILYQSYKSLLFNMYEFVENQVASKEKIFSKANIINENYVHDAIKKGKKIIFFTAHYGGWELALPYCALKFGTIAVVNRKMNNPLINDMYTKARNRNNIIMVDKKNAAKGMLKALKQNQHVAVVIDQHIAVGEEIDFFDQKVMATDSTARLALKFDAVLVPLFCVMNDFRDYTIKIEKLIDVSEYEFKTDNKIKELTQLQNSMIENQIRLKPEIWFWQHKRFKHKHGQLYSL</sequence>
<comment type="caution">
    <text evidence="8">The sequence shown here is derived from an EMBL/GenBank/DDBJ whole genome shotgun (WGS) entry which is preliminary data.</text>
</comment>
<evidence type="ECO:0000256" key="4">
    <source>
        <dbReference type="ARBA" id="ARBA00022679"/>
    </source>
</evidence>
<name>A0A4Q1ARU9_9BACT</name>
<keyword evidence="7" id="KW-0812">Transmembrane</keyword>
<keyword evidence="3" id="KW-0997">Cell inner membrane</keyword>
<evidence type="ECO:0000256" key="2">
    <source>
        <dbReference type="ARBA" id="ARBA00022475"/>
    </source>
</evidence>
<dbReference type="OrthoDB" id="9803456at2"/>
<dbReference type="EMBL" id="NXIE01000004">
    <property type="protein sequence ID" value="RXK12255.1"/>
    <property type="molecule type" value="Genomic_DNA"/>
</dbReference>
<dbReference type="GO" id="GO:0009247">
    <property type="term" value="P:glycolipid biosynthetic process"/>
    <property type="evidence" value="ECO:0007669"/>
    <property type="project" value="UniProtKB-ARBA"/>
</dbReference>
<dbReference type="GO" id="GO:0005886">
    <property type="term" value="C:plasma membrane"/>
    <property type="evidence" value="ECO:0007669"/>
    <property type="project" value="UniProtKB-SubCell"/>
</dbReference>
<keyword evidence="5 7" id="KW-0472">Membrane</keyword>
<dbReference type="PANTHER" id="PTHR30606">
    <property type="entry name" value="LIPID A BIOSYNTHESIS LAUROYL ACYLTRANSFERASE"/>
    <property type="match status" value="1"/>
</dbReference>
<keyword evidence="4 8" id="KW-0808">Transferase</keyword>
<keyword evidence="9" id="KW-1185">Reference proteome</keyword>
<dbReference type="Proteomes" id="UP000289718">
    <property type="component" value="Unassembled WGS sequence"/>
</dbReference>
<evidence type="ECO:0000313" key="8">
    <source>
        <dbReference type="EMBL" id="RXK12255.1"/>
    </source>
</evidence>
<evidence type="ECO:0000256" key="5">
    <source>
        <dbReference type="ARBA" id="ARBA00023136"/>
    </source>
</evidence>
<feature type="transmembrane region" description="Helical" evidence="7">
    <location>
        <begin position="9"/>
        <end position="29"/>
    </location>
</feature>
<organism evidence="8 9">
    <name type="scientific">Halarcobacter mediterraneus</name>
    <dbReference type="NCBI Taxonomy" id="2023153"/>
    <lineage>
        <taxon>Bacteria</taxon>
        <taxon>Pseudomonadati</taxon>
        <taxon>Campylobacterota</taxon>
        <taxon>Epsilonproteobacteria</taxon>
        <taxon>Campylobacterales</taxon>
        <taxon>Arcobacteraceae</taxon>
        <taxon>Halarcobacter</taxon>
    </lineage>
</organism>
<dbReference type="GO" id="GO:0016746">
    <property type="term" value="F:acyltransferase activity"/>
    <property type="evidence" value="ECO:0007669"/>
    <property type="project" value="UniProtKB-KW"/>
</dbReference>
<dbReference type="PANTHER" id="PTHR30606:SF10">
    <property type="entry name" value="PHOSPHATIDYLINOSITOL MANNOSIDE ACYLTRANSFERASE"/>
    <property type="match status" value="1"/>
</dbReference>